<comment type="similarity">
    <text evidence="2">Belongs to the unc-50 family.</text>
</comment>
<evidence type="ECO:0000256" key="6">
    <source>
        <dbReference type="SAM" id="MobiDB-lite"/>
    </source>
</evidence>
<keyword evidence="9" id="KW-1185">Reference proteome</keyword>
<evidence type="ECO:0000256" key="2">
    <source>
        <dbReference type="ARBA" id="ARBA00006293"/>
    </source>
</evidence>
<dbReference type="InterPro" id="IPR007881">
    <property type="entry name" value="UNC-50"/>
</dbReference>
<evidence type="ECO:0000256" key="1">
    <source>
        <dbReference type="ARBA" id="ARBA00004141"/>
    </source>
</evidence>
<keyword evidence="3 7" id="KW-0812">Transmembrane</keyword>
<gene>
    <name evidence="8" type="ORF">AWRI4233_LOCUS579</name>
</gene>
<evidence type="ECO:0000256" key="3">
    <source>
        <dbReference type="ARBA" id="ARBA00022692"/>
    </source>
</evidence>
<dbReference type="Pfam" id="PF05216">
    <property type="entry name" value="UNC-50"/>
    <property type="match status" value="1"/>
</dbReference>
<feature type="region of interest" description="Disordered" evidence="6">
    <location>
        <begin position="1"/>
        <end position="26"/>
    </location>
</feature>
<evidence type="ECO:0000256" key="5">
    <source>
        <dbReference type="ARBA" id="ARBA00023136"/>
    </source>
</evidence>
<dbReference type="EMBL" id="CAIJEO010000002">
    <property type="protein sequence ID" value="CAD0085977.1"/>
    <property type="molecule type" value="Genomic_DNA"/>
</dbReference>
<feature type="compositionally biased region" description="Polar residues" evidence="6">
    <location>
        <begin position="1"/>
        <end position="16"/>
    </location>
</feature>
<dbReference type="Proteomes" id="UP000714618">
    <property type="component" value="Unassembled WGS sequence"/>
</dbReference>
<comment type="subcellular location">
    <subcellularLocation>
        <location evidence="1">Membrane</location>
        <topology evidence="1">Multi-pass membrane protein</topology>
    </subcellularLocation>
</comment>
<reference evidence="8" key="1">
    <citation type="submission" date="2020-06" db="EMBL/GenBank/DDBJ databases">
        <authorList>
            <person name="Onetto C."/>
        </authorList>
    </citation>
    <scope>NUCLEOTIDE SEQUENCE</scope>
</reference>
<dbReference type="PANTHER" id="PTHR12841">
    <property type="entry name" value="PROTEIN UNC-50 HOMOLOG"/>
    <property type="match status" value="1"/>
</dbReference>
<protein>
    <recommendedName>
        <fullName evidence="10">UNC-50 family protein</fullName>
    </recommendedName>
</protein>
<evidence type="ECO:0008006" key="10">
    <source>
        <dbReference type="Google" id="ProtNLM"/>
    </source>
</evidence>
<feature type="transmembrane region" description="Helical" evidence="7">
    <location>
        <begin position="86"/>
        <end position="105"/>
    </location>
</feature>
<accession>A0A9N8JFE9</accession>
<keyword evidence="4 7" id="KW-1133">Transmembrane helix</keyword>
<organism evidence="8 9">
    <name type="scientific">Aureobasidium mustum</name>
    <dbReference type="NCBI Taxonomy" id="2773714"/>
    <lineage>
        <taxon>Eukaryota</taxon>
        <taxon>Fungi</taxon>
        <taxon>Dikarya</taxon>
        <taxon>Ascomycota</taxon>
        <taxon>Pezizomycotina</taxon>
        <taxon>Dothideomycetes</taxon>
        <taxon>Dothideomycetidae</taxon>
        <taxon>Dothideales</taxon>
        <taxon>Saccotheciaceae</taxon>
        <taxon>Aureobasidium</taxon>
    </lineage>
</organism>
<dbReference type="OrthoDB" id="10027013at2759"/>
<feature type="transmembrane region" description="Helical" evidence="7">
    <location>
        <begin position="117"/>
        <end position="139"/>
    </location>
</feature>
<feature type="transmembrane region" description="Helical" evidence="7">
    <location>
        <begin position="244"/>
        <end position="264"/>
    </location>
</feature>
<evidence type="ECO:0000313" key="8">
    <source>
        <dbReference type="EMBL" id="CAD0085977.1"/>
    </source>
</evidence>
<feature type="transmembrane region" description="Helical" evidence="7">
    <location>
        <begin position="179"/>
        <end position="198"/>
    </location>
</feature>
<evidence type="ECO:0000256" key="7">
    <source>
        <dbReference type="SAM" id="Phobius"/>
    </source>
</evidence>
<keyword evidence="5 7" id="KW-0472">Membrane</keyword>
<proteinExistence type="inferred from homology"/>
<dbReference type="AlphaFoldDB" id="A0A9N8JFE9"/>
<name>A0A9N8JFE9_9PEZI</name>
<comment type="caution">
    <text evidence="8">The sequence shown here is derived from an EMBL/GenBank/DDBJ whole genome shotgun (WGS) entry which is preliminary data.</text>
</comment>
<feature type="transmembrane region" description="Helical" evidence="7">
    <location>
        <begin position="210"/>
        <end position="232"/>
    </location>
</feature>
<dbReference type="GO" id="GO:0000139">
    <property type="term" value="C:Golgi membrane"/>
    <property type="evidence" value="ECO:0007669"/>
    <property type="project" value="TreeGrafter"/>
</dbReference>
<sequence>MNPTITLPRNNSNVSSFGPVPSSSRRKDGRIRMPRFFRRLFKFPQMDFEMAVWEMTSLIIAPKKVFRQLYYHKQTRNTWHRADPSFTYLLSFFLLLTALSWGLAYADGFNKTLRITLVFIFGHFLLTSLLVSTAAYFLVGKLLGPGVKGLPGRNKRAGLFGPPGNDVAEQLEFGYCFDVSIRAFFPVWVWLYVVQFLLMPVISRDYWVSLFFGNLLYLVAFGYYFVVTFLGYNALPFLHHTQLLLTPVVAFAIFWIISLFGLNLPKHFAPVLWAGADLRKSV</sequence>
<evidence type="ECO:0000313" key="9">
    <source>
        <dbReference type="Proteomes" id="UP000714618"/>
    </source>
</evidence>
<dbReference type="PANTHER" id="PTHR12841:SF6">
    <property type="entry name" value="PROTEIN UNC-50 HOMOLOG"/>
    <property type="match status" value="1"/>
</dbReference>
<evidence type="ECO:0000256" key="4">
    <source>
        <dbReference type="ARBA" id="ARBA00022989"/>
    </source>
</evidence>